<keyword evidence="7" id="KW-1185">Reference proteome</keyword>
<dbReference type="GO" id="GO:0003677">
    <property type="term" value="F:DNA binding"/>
    <property type="evidence" value="ECO:0007669"/>
    <property type="project" value="UniProtKB-KW"/>
</dbReference>
<dbReference type="Pfam" id="PF09339">
    <property type="entry name" value="HTH_IclR"/>
    <property type="match status" value="1"/>
</dbReference>
<dbReference type="Pfam" id="PF01614">
    <property type="entry name" value="IclR_C"/>
    <property type="match status" value="1"/>
</dbReference>
<evidence type="ECO:0000259" key="4">
    <source>
        <dbReference type="PROSITE" id="PS51077"/>
    </source>
</evidence>
<dbReference type="InterPro" id="IPR036390">
    <property type="entry name" value="WH_DNA-bd_sf"/>
</dbReference>
<accession>A0A3P3RDI1</accession>
<dbReference type="Proteomes" id="UP000282322">
    <property type="component" value="Unassembled WGS sequence"/>
</dbReference>
<dbReference type="SMART" id="SM00346">
    <property type="entry name" value="HTH_ICLR"/>
    <property type="match status" value="1"/>
</dbReference>
<feature type="domain" description="HTH iclR-type" evidence="4">
    <location>
        <begin position="13"/>
        <end position="72"/>
    </location>
</feature>
<dbReference type="InterPro" id="IPR011991">
    <property type="entry name" value="ArsR-like_HTH"/>
</dbReference>
<dbReference type="EMBL" id="RRCH01000014">
    <property type="protein sequence ID" value="RRJ31481.1"/>
    <property type="molecule type" value="Genomic_DNA"/>
</dbReference>
<dbReference type="PROSITE" id="PS51077">
    <property type="entry name" value="HTH_ICLR"/>
    <property type="match status" value="1"/>
</dbReference>
<evidence type="ECO:0000256" key="1">
    <source>
        <dbReference type="ARBA" id="ARBA00023015"/>
    </source>
</evidence>
<evidence type="ECO:0000313" key="6">
    <source>
        <dbReference type="EMBL" id="RRJ31481.1"/>
    </source>
</evidence>
<protein>
    <submittedName>
        <fullName evidence="6">IclR family transcriptional regulator</fullName>
    </submittedName>
</protein>
<dbReference type="InterPro" id="IPR014757">
    <property type="entry name" value="Tscrpt_reg_IclR_C"/>
</dbReference>
<keyword evidence="2" id="KW-0238">DNA-binding</keyword>
<dbReference type="PANTHER" id="PTHR30136:SF35">
    <property type="entry name" value="HTH-TYPE TRANSCRIPTIONAL REGULATOR RV1719"/>
    <property type="match status" value="1"/>
</dbReference>
<organism evidence="6 7">
    <name type="scientific">Halocatena pleomorpha</name>
    <dbReference type="NCBI Taxonomy" id="1785090"/>
    <lineage>
        <taxon>Archaea</taxon>
        <taxon>Methanobacteriati</taxon>
        <taxon>Methanobacteriota</taxon>
        <taxon>Stenosarchaea group</taxon>
        <taxon>Halobacteria</taxon>
        <taxon>Halobacteriales</taxon>
        <taxon>Natronomonadaceae</taxon>
        <taxon>Halocatena</taxon>
    </lineage>
</organism>
<reference evidence="6 7" key="1">
    <citation type="submission" date="2018-11" db="EMBL/GenBank/DDBJ databases">
        <title>Taxonoimc description of Halomarina strain SPP-AMP-1.</title>
        <authorList>
            <person name="Pal Y."/>
            <person name="Srinivasana K."/>
            <person name="Verma A."/>
            <person name="Kumar P."/>
        </authorList>
    </citation>
    <scope>NUCLEOTIDE SEQUENCE [LARGE SCALE GENOMIC DNA]</scope>
    <source>
        <strain evidence="6 7">SPP-AMP-1</strain>
    </source>
</reference>
<dbReference type="PANTHER" id="PTHR30136">
    <property type="entry name" value="HELIX-TURN-HELIX TRANSCRIPTIONAL REGULATOR, ICLR FAMILY"/>
    <property type="match status" value="1"/>
</dbReference>
<dbReference type="InterPro" id="IPR050707">
    <property type="entry name" value="HTH_MetabolicPath_Reg"/>
</dbReference>
<gene>
    <name evidence="6" type="ORF">EIK79_07140</name>
</gene>
<dbReference type="InterPro" id="IPR029016">
    <property type="entry name" value="GAF-like_dom_sf"/>
</dbReference>
<feature type="domain" description="IclR-ED" evidence="5">
    <location>
        <begin position="73"/>
        <end position="256"/>
    </location>
</feature>
<evidence type="ECO:0000313" key="7">
    <source>
        <dbReference type="Proteomes" id="UP000282322"/>
    </source>
</evidence>
<dbReference type="InterPro" id="IPR036388">
    <property type="entry name" value="WH-like_DNA-bd_sf"/>
</dbReference>
<dbReference type="CDD" id="cd00090">
    <property type="entry name" value="HTH_ARSR"/>
    <property type="match status" value="1"/>
</dbReference>
<evidence type="ECO:0000256" key="2">
    <source>
        <dbReference type="ARBA" id="ARBA00023125"/>
    </source>
</evidence>
<dbReference type="Gene3D" id="1.10.10.10">
    <property type="entry name" value="Winged helix-like DNA-binding domain superfamily/Winged helix DNA-binding domain"/>
    <property type="match status" value="1"/>
</dbReference>
<evidence type="ECO:0000256" key="3">
    <source>
        <dbReference type="ARBA" id="ARBA00023163"/>
    </source>
</evidence>
<dbReference type="PROSITE" id="PS51078">
    <property type="entry name" value="ICLR_ED"/>
    <property type="match status" value="1"/>
</dbReference>
<evidence type="ECO:0000259" key="5">
    <source>
        <dbReference type="PROSITE" id="PS51078"/>
    </source>
</evidence>
<name>A0A3P3RDI1_9EURY</name>
<dbReference type="SUPFAM" id="SSF46785">
    <property type="entry name" value="Winged helix' DNA-binding domain"/>
    <property type="match status" value="1"/>
</dbReference>
<keyword evidence="3" id="KW-0804">Transcription</keyword>
<dbReference type="OrthoDB" id="14763at2157"/>
<dbReference type="Gene3D" id="3.30.450.40">
    <property type="match status" value="1"/>
</dbReference>
<dbReference type="RefSeq" id="WP_124954433.1">
    <property type="nucleotide sequence ID" value="NZ_RRCH01000014.1"/>
</dbReference>
<dbReference type="GO" id="GO:0045892">
    <property type="term" value="P:negative regulation of DNA-templated transcription"/>
    <property type="evidence" value="ECO:0007669"/>
    <property type="project" value="TreeGrafter"/>
</dbReference>
<sequence length="257" mass="28298">MDSGGSNNGGKRINAVKRAFRVIDTLRGAGTMRINDIAEALDIPTSTAHVHLKTLEDIGYVIKNDDGFRLGLRFLRDGSVIRNDLSVYSVAASEVDNLAESTGEVANLGTEENGQRVILYQSEGNEAVYDNALVGEYTNMHWTALGKAILAERPDDYVRKVVDRYGFPVATANTIADSDTLFDELVEIRERGFALEDEERRTGIRSIGIPITIEDQVVGAISLSGPKERFNDDRIDNELLPALKDHANVVEVKIAYE</sequence>
<proteinExistence type="predicted"/>
<dbReference type="AlphaFoldDB" id="A0A3P3RDI1"/>
<comment type="caution">
    <text evidence="6">The sequence shown here is derived from an EMBL/GenBank/DDBJ whole genome shotgun (WGS) entry which is preliminary data.</text>
</comment>
<dbReference type="SUPFAM" id="SSF55781">
    <property type="entry name" value="GAF domain-like"/>
    <property type="match status" value="1"/>
</dbReference>
<keyword evidence="1" id="KW-0805">Transcription regulation</keyword>
<dbReference type="GO" id="GO:0003700">
    <property type="term" value="F:DNA-binding transcription factor activity"/>
    <property type="evidence" value="ECO:0007669"/>
    <property type="project" value="TreeGrafter"/>
</dbReference>
<dbReference type="InterPro" id="IPR005471">
    <property type="entry name" value="Tscrpt_reg_IclR_N"/>
</dbReference>